<dbReference type="RefSeq" id="WP_308476694.1">
    <property type="nucleotide sequence ID" value="NZ_OY726394.1"/>
</dbReference>
<name>A0ABM9LE98_9MYCO</name>
<dbReference type="Proteomes" id="UP001190336">
    <property type="component" value="Chromosome"/>
</dbReference>
<reference evidence="1 2" key="1">
    <citation type="submission" date="2023-08" db="EMBL/GenBank/DDBJ databases">
        <authorList>
            <person name="Folkvardsen B D."/>
            <person name="Norman A."/>
        </authorList>
    </citation>
    <scope>NUCLEOTIDE SEQUENCE [LARGE SCALE GENOMIC DNA]</scope>
    <source>
        <strain evidence="1 2">Mu0083</strain>
    </source>
</reference>
<evidence type="ECO:0000313" key="1">
    <source>
        <dbReference type="EMBL" id="CAJ1497516.1"/>
    </source>
</evidence>
<dbReference type="EMBL" id="OY726394">
    <property type="protein sequence ID" value="CAJ1497516.1"/>
    <property type="molecule type" value="Genomic_DNA"/>
</dbReference>
<evidence type="ECO:0000313" key="2">
    <source>
        <dbReference type="Proteomes" id="UP001190336"/>
    </source>
</evidence>
<accession>A0ABM9LE98</accession>
<keyword evidence="2" id="KW-1185">Reference proteome</keyword>
<organism evidence="1 2">
    <name type="scientific">[Mycobacterium] kokjensenii</name>
    <dbReference type="NCBI Taxonomy" id="3064287"/>
    <lineage>
        <taxon>Bacteria</taxon>
        <taxon>Bacillati</taxon>
        <taxon>Actinomycetota</taxon>
        <taxon>Actinomycetes</taxon>
        <taxon>Mycobacteriales</taxon>
        <taxon>Mycobacteriaceae</taxon>
        <taxon>Mycolicibacter</taxon>
    </lineage>
</organism>
<proteinExistence type="predicted"/>
<protein>
    <submittedName>
        <fullName evidence="1">Uncharacterized protein</fullName>
    </submittedName>
</protein>
<gene>
    <name evidence="1" type="ORF">MU0083_001692</name>
</gene>
<sequence length="92" mass="9954">MTVPAHADPDPHHPSLRDNYCPGGDVPIHTGRLCAGIPYADGSRWTQATMLLVGSPDSGKVDQSCRMSNDVWTRARPGACGGEWDGFYQMLP</sequence>